<dbReference type="AlphaFoldDB" id="A0A2G8SCD1"/>
<feature type="region of interest" description="Disordered" evidence="1">
    <location>
        <begin position="75"/>
        <end position="109"/>
    </location>
</feature>
<gene>
    <name evidence="2" type="ORF">GSI_06120</name>
</gene>
<reference evidence="2 3" key="1">
    <citation type="journal article" date="2015" name="Sci. Rep.">
        <title>Chromosome-level genome map provides insights into diverse defense mechanisms in the medicinal fungus Ganoderma sinense.</title>
        <authorList>
            <person name="Zhu Y."/>
            <person name="Xu J."/>
            <person name="Sun C."/>
            <person name="Zhou S."/>
            <person name="Xu H."/>
            <person name="Nelson D.R."/>
            <person name="Qian J."/>
            <person name="Song J."/>
            <person name="Luo H."/>
            <person name="Xiang L."/>
            <person name="Li Y."/>
            <person name="Xu Z."/>
            <person name="Ji A."/>
            <person name="Wang L."/>
            <person name="Lu S."/>
            <person name="Hayward A."/>
            <person name="Sun W."/>
            <person name="Li X."/>
            <person name="Schwartz D.C."/>
            <person name="Wang Y."/>
            <person name="Chen S."/>
        </authorList>
    </citation>
    <scope>NUCLEOTIDE SEQUENCE [LARGE SCALE GENOMIC DNA]</scope>
    <source>
        <strain evidence="2 3">ZZ0214-1</strain>
    </source>
</reference>
<comment type="caution">
    <text evidence="2">The sequence shown here is derived from an EMBL/GenBank/DDBJ whole genome shotgun (WGS) entry which is preliminary data.</text>
</comment>
<evidence type="ECO:0000313" key="2">
    <source>
        <dbReference type="EMBL" id="PIL31419.1"/>
    </source>
</evidence>
<evidence type="ECO:0000256" key="1">
    <source>
        <dbReference type="SAM" id="MobiDB-lite"/>
    </source>
</evidence>
<name>A0A2G8SCD1_9APHY</name>
<sequence length="187" mass="19373">MRPTPRASSSWCSRYDAARELMGGKTGYATSLSLSREDDAGGVGYGCGFGEGVELSESGDGLRRVVSVEFDNVGETVGSRDDADADAADGDGERKRPANGGSLNCSSPDVRSGYSELLLPSAVDDDARDDAADAVRRAGRPRCTTPPSFGSMGSGRVPSAEDELDGPGPEPGPALLRGIIVRICFVP</sequence>
<protein>
    <submittedName>
        <fullName evidence="2">Uncharacterized protein</fullName>
    </submittedName>
</protein>
<dbReference type="Proteomes" id="UP000230002">
    <property type="component" value="Unassembled WGS sequence"/>
</dbReference>
<keyword evidence="3" id="KW-1185">Reference proteome</keyword>
<feature type="region of interest" description="Disordered" evidence="1">
    <location>
        <begin position="121"/>
        <end position="173"/>
    </location>
</feature>
<accession>A0A2G8SCD1</accession>
<proteinExistence type="predicted"/>
<dbReference type="EMBL" id="AYKW01000012">
    <property type="protein sequence ID" value="PIL31419.1"/>
    <property type="molecule type" value="Genomic_DNA"/>
</dbReference>
<organism evidence="2 3">
    <name type="scientific">Ganoderma sinense ZZ0214-1</name>
    <dbReference type="NCBI Taxonomy" id="1077348"/>
    <lineage>
        <taxon>Eukaryota</taxon>
        <taxon>Fungi</taxon>
        <taxon>Dikarya</taxon>
        <taxon>Basidiomycota</taxon>
        <taxon>Agaricomycotina</taxon>
        <taxon>Agaricomycetes</taxon>
        <taxon>Polyporales</taxon>
        <taxon>Polyporaceae</taxon>
        <taxon>Ganoderma</taxon>
    </lineage>
</organism>
<evidence type="ECO:0000313" key="3">
    <source>
        <dbReference type="Proteomes" id="UP000230002"/>
    </source>
</evidence>